<evidence type="ECO:0000313" key="4">
    <source>
        <dbReference type="Proteomes" id="UP000798602"/>
    </source>
</evidence>
<reference evidence="4" key="1">
    <citation type="submission" date="2020-01" db="EMBL/GenBank/DDBJ databases">
        <title>Sphingomonas sp. strain CSW-10.</title>
        <authorList>
            <person name="Chen W.-M."/>
        </authorList>
    </citation>
    <scope>NUCLEOTIDE SEQUENCE [LARGE SCALE GENOMIC DNA]</scope>
    <source>
        <strain evidence="4">NST-5</strain>
    </source>
</reference>
<dbReference type="InterPro" id="IPR002201">
    <property type="entry name" value="Glyco_trans_9"/>
</dbReference>
<keyword evidence="4" id="KW-1185">Reference proteome</keyword>
<dbReference type="Gene3D" id="3.40.50.2000">
    <property type="entry name" value="Glycogen Phosphorylase B"/>
    <property type="match status" value="2"/>
</dbReference>
<dbReference type="RefSeq" id="WP_166537092.1">
    <property type="nucleotide sequence ID" value="NZ_JAABLM010000009.1"/>
</dbReference>
<sequence length="358" mass="41723">MKILVIQMKMIGDVLVSSIICNNLKSEYPNAQIDYLIYPFTVPVVENNPNIDNLILFEEKYSKSKWQLLQFILKIRKQKYDIVIDAYGKLESAIITKFSGASKRIGYRQKEKLNAYNIAVDHHDFPKSYAGLAIERRENLFKDLMTEPIENHPKLFVTAKEKQDAYNIFLSNGINPEKENVLMLSILGSDLDKTYPEKYLVKLIELIAKQENIKLLFNYMPKQFSQAKAIYDQCSQEARDKIKLEIIGENLRSFMGLMWHCKMMIGNDGGAVNMAKALNKPTFTIFSPWIQKESWSIFEDGNFHKAVHLKDFAPQLFSNVNRKTLRKNYQDYYKRFEPLLIQDSLITFLNTHLPQHNV</sequence>
<dbReference type="PANTHER" id="PTHR30160:SF7">
    <property type="entry name" value="ADP-HEPTOSE--LPS HEPTOSYLTRANSFERASE 2"/>
    <property type="match status" value="1"/>
</dbReference>
<evidence type="ECO:0000256" key="2">
    <source>
        <dbReference type="ARBA" id="ARBA00022679"/>
    </source>
</evidence>
<evidence type="ECO:0000256" key="1">
    <source>
        <dbReference type="ARBA" id="ARBA00022676"/>
    </source>
</evidence>
<keyword evidence="2" id="KW-0808">Transferase</keyword>
<dbReference type="PANTHER" id="PTHR30160">
    <property type="entry name" value="TETRAACYLDISACCHARIDE 4'-KINASE-RELATED"/>
    <property type="match status" value="1"/>
</dbReference>
<proteinExistence type="predicted"/>
<organism evidence="3 4">
    <name type="scientific">Flavobacterium ichthyis</name>
    <dbReference type="NCBI Taxonomy" id="2698827"/>
    <lineage>
        <taxon>Bacteria</taxon>
        <taxon>Pseudomonadati</taxon>
        <taxon>Bacteroidota</taxon>
        <taxon>Flavobacteriia</taxon>
        <taxon>Flavobacteriales</taxon>
        <taxon>Flavobacteriaceae</taxon>
        <taxon>Flavobacterium</taxon>
    </lineage>
</organism>
<protein>
    <submittedName>
        <fullName evidence="3">Lipopolysaccharide heptosyltransferase family protein</fullName>
    </submittedName>
</protein>
<dbReference type="Proteomes" id="UP000798602">
    <property type="component" value="Unassembled WGS sequence"/>
</dbReference>
<keyword evidence="1" id="KW-0328">Glycosyltransferase</keyword>
<evidence type="ECO:0000313" key="3">
    <source>
        <dbReference type="EMBL" id="NBL65268.1"/>
    </source>
</evidence>
<name>A0ABW9Z8T1_9FLAO</name>
<dbReference type="SUPFAM" id="SSF53756">
    <property type="entry name" value="UDP-Glycosyltransferase/glycogen phosphorylase"/>
    <property type="match status" value="1"/>
</dbReference>
<comment type="caution">
    <text evidence="3">The sequence shown here is derived from an EMBL/GenBank/DDBJ whole genome shotgun (WGS) entry which is preliminary data.</text>
</comment>
<dbReference type="InterPro" id="IPR051199">
    <property type="entry name" value="LPS_LOS_Heptosyltrfase"/>
</dbReference>
<accession>A0ABW9Z8T1</accession>
<dbReference type="CDD" id="cd03789">
    <property type="entry name" value="GT9_LPS_heptosyltransferase"/>
    <property type="match status" value="1"/>
</dbReference>
<dbReference type="EMBL" id="JAABLM010000009">
    <property type="protein sequence ID" value="NBL65268.1"/>
    <property type="molecule type" value="Genomic_DNA"/>
</dbReference>
<dbReference type="Pfam" id="PF01075">
    <property type="entry name" value="Glyco_transf_9"/>
    <property type="match status" value="1"/>
</dbReference>
<gene>
    <name evidence="3" type="ORF">GV828_08680</name>
</gene>